<evidence type="ECO:0000313" key="1">
    <source>
        <dbReference type="EMBL" id="EDH8303044.1"/>
    </source>
</evidence>
<accession>A0A635R887</accession>
<comment type="caution">
    <text evidence="1">The sequence shown here is derived from an EMBL/GenBank/DDBJ whole genome shotgun (WGS) entry which is preliminary data.</text>
</comment>
<proteinExistence type="predicted"/>
<dbReference type="AlphaFoldDB" id="A0A635R887"/>
<reference evidence="1" key="1">
    <citation type="submission" date="2018-07" db="EMBL/GenBank/DDBJ databases">
        <authorList>
            <person name="Ashton P.M."/>
            <person name="Dallman T."/>
            <person name="Nair S."/>
            <person name="De Pinna E."/>
            <person name="Peters T."/>
            <person name="Grant K."/>
        </authorList>
    </citation>
    <scope>NUCLEOTIDE SEQUENCE</scope>
    <source>
        <strain evidence="1">368335</strain>
    </source>
</reference>
<organism evidence="1">
    <name type="scientific">Salmonella enterica subsp. enterica serovar Chester</name>
    <dbReference type="NCBI Taxonomy" id="149386"/>
    <lineage>
        <taxon>Bacteria</taxon>
        <taxon>Pseudomonadati</taxon>
        <taxon>Pseudomonadota</taxon>
        <taxon>Gammaproteobacteria</taxon>
        <taxon>Enterobacterales</taxon>
        <taxon>Enterobacteriaceae</taxon>
        <taxon>Salmonella</taxon>
    </lineage>
</organism>
<sequence length="134" mass="15842">MPMTIFIEFPWTTAEILKVVKRTAFLQYLDVADTVDYYVEQLVRLEVMRRKFQIDKRTVQELFLDIMKRYPIVELEKPNSYCLNHVIETELLASKSLWARLEEEVPFLPKSDFLLFHVGGGVWRMYTTGVIYGA</sequence>
<dbReference type="EMBL" id="AAMIYH010000015">
    <property type="protein sequence ID" value="EDH8303044.1"/>
    <property type="molecule type" value="Genomic_DNA"/>
</dbReference>
<gene>
    <name evidence="1" type="ORF">CB695_16365</name>
</gene>
<protein>
    <submittedName>
        <fullName evidence="1">Uncharacterized protein</fullName>
    </submittedName>
</protein>
<name>A0A635R887_SALET</name>